<evidence type="ECO:0000313" key="4">
    <source>
        <dbReference type="Proteomes" id="UP001208690"/>
    </source>
</evidence>
<comment type="caution">
    <text evidence="3">The sequence shown here is derived from an EMBL/GenBank/DDBJ whole genome shotgun (WGS) entry which is preliminary data.</text>
</comment>
<feature type="compositionally biased region" description="Polar residues" evidence="1">
    <location>
        <begin position="15"/>
        <end position="46"/>
    </location>
</feature>
<reference evidence="3 4" key="1">
    <citation type="submission" date="2022-04" db="EMBL/GenBank/DDBJ databases">
        <title>Roseobacter sp. WL0113 is a bacterium isolated from neritic sediment.</title>
        <authorList>
            <person name="Wang L."/>
            <person name="He W."/>
            <person name="Zhang D.-F."/>
        </authorList>
    </citation>
    <scope>NUCLEOTIDE SEQUENCE [LARGE SCALE GENOMIC DNA]</scope>
    <source>
        <strain evidence="3 4">WL0113</strain>
    </source>
</reference>
<dbReference type="InterPro" id="IPR025295">
    <property type="entry name" value="eCIS_core_dom"/>
</dbReference>
<protein>
    <submittedName>
        <fullName evidence="3">DUF4157 domain-containing protein</fullName>
    </submittedName>
</protein>
<dbReference type="RefSeq" id="WP_263846646.1">
    <property type="nucleotide sequence ID" value="NZ_JALIEB010000051.1"/>
</dbReference>
<evidence type="ECO:0000259" key="2">
    <source>
        <dbReference type="Pfam" id="PF13699"/>
    </source>
</evidence>
<keyword evidence="4" id="KW-1185">Reference proteome</keyword>
<name>A0ABT3BLI8_9RHOB</name>
<accession>A0ABT3BLI8</accession>
<gene>
    <name evidence="3" type="ORF">MUB52_23700</name>
</gene>
<dbReference type="Pfam" id="PF13699">
    <property type="entry name" value="eCIS_core"/>
    <property type="match status" value="1"/>
</dbReference>
<proteinExistence type="predicted"/>
<evidence type="ECO:0000313" key="3">
    <source>
        <dbReference type="EMBL" id="MCV3274442.1"/>
    </source>
</evidence>
<organism evidence="3 4">
    <name type="scientific">Roseobacter sinensis</name>
    <dbReference type="NCBI Taxonomy" id="2931391"/>
    <lineage>
        <taxon>Bacteria</taxon>
        <taxon>Pseudomonadati</taxon>
        <taxon>Pseudomonadota</taxon>
        <taxon>Alphaproteobacteria</taxon>
        <taxon>Rhodobacterales</taxon>
        <taxon>Roseobacteraceae</taxon>
        <taxon>Roseobacter</taxon>
    </lineage>
</organism>
<feature type="region of interest" description="Disordered" evidence="1">
    <location>
        <begin position="1"/>
        <end position="63"/>
    </location>
</feature>
<feature type="domain" description="eCIS core" evidence="2">
    <location>
        <begin position="52"/>
        <end position="117"/>
    </location>
</feature>
<sequence length="820" mass="89325">MADKSSPVQRLAAMTSASDPTTQAAGAQERAQTTQRSEAETASTSHAPAGGLPRDLRSGIENLSGMDMGDVRVHRGSTEPARIGALAYAQGRDIHLASGQERHLPHEAWHVVQQAQGRVAQTRQAMGVALNDDPGLEAEADQMGQRALSAGTTQIALGSEPPNLASAPVQQKPVVQRLAGFEIELRIPFYGSSGVATDDKTFKSETAQQLAPNARKQVVDFLFGGNKYGVSYGRVDGQYDVSADHSSWHRPHKELRKHIKRHHLGRTGKQPSMSIPEYRTVPLEERDPETQARMATIAAAVQIHANESVRRAQLGHTNALSAPVQDQMTGIPVAALRALLTGDDVGTELLNNMINELQPSLYYQSTVGVLPSEIPALFEEAAADMDDQNPDTAKAGLLRHSVARVDAALNSAEVAPFVGVMDPGHKASLRGWMTLVAQLLLADQLEVSSTRYYVKETEEGEIVVRRSGVRKNLVPYLPKTDLKAARAALPPAVRPSPHAGPNARNWHNLFQALFENCHPNNFDLVTTLGLENYENRDLYDKKGKKIGKVEHGEIFGVGSIPGTWLYLLISDQTGGENHLKSGNELSLDDKQEELKPELSIRGEQAIPLEDRAASSKASFGSSDDIDGIEDRLMNAWNSAVDRRIASTKDRADYQRAYDAVRPQFDALGSFPTIHGQLRRMRAQFDALASPDNLEQSSVQLQALDLEFKAWRANNPDAHLALLKLILLIENPGWAKKAIGRGKVPTGVHLMRAELAARHADNTTLTNLRDIATARLAAGGLTRRASTKNLYTLVRDTPGWIGNGGGWTSFVALYSRTDRAV</sequence>
<evidence type="ECO:0000256" key="1">
    <source>
        <dbReference type="SAM" id="MobiDB-lite"/>
    </source>
</evidence>
<dbReference type="EMBL" id="JALIEB010000051">
    <property type="protein sequence ID" value="MCV3274442.1"/>
    <property type="molecule type" value="Genomic_DNA"/>
</dbReference>
<dbReference type="Proteomes" id="UP001208690">
    <property type="component" value="Unassembled WGS sequence"/>
</dbReference>